<accession>A0ABN9QZ68</accession>
<protein>
    <submittedName>
        <fullName evidence="2">Uncharacterized protein</fullName>
    </submittedName>
</protein>
<feature type="non-terminal residue" evidence="2">
    <location>
        <position position="1"/>
    </location>
</feature>
<keyword evidence="3" id="KW-1185">Reference proteome</keyword>
<feature type="transmembrane region" description="Helical" evidence="1">
    <location>
        <begin position="91"/>
        <end position="113"/>
    </location>
</feature>
<keyword evidence="1" id="KW-0812">Transmembrane</keyword>
<sequence>ALLLLVAEGPGTVLRWARPGGGHPLLPQVPVRAALADRLRPLLGEVLAAGAPRHLLRLRLRRGALHLRRRDASVLERSARTRVRGLASWDLFLLLLLLLLLFDFRLLSSYLLLPPLLRSVHRGSYRWHRGALRTSA</sequence>
<evidence type="ECO:0000313" key="2">
    <source>
        <dbReference type="EMBL" id="CAK0811714.1"/>
    </source>
</evidence>
<dbReference type="Proteomes" id="UP001189429">
    <property type="component" value="Unassembled WGS sequence"/>
</dbReference>
<gene>
    <name evidence="2" type="ORF">PCOR1329_LOCUS16222</name>
</gene>
<reference evidence="2" key="1">
    <citation type="submission" date="2023-10" db="EMBL/GenBank/DDBJ databases">
        <authorList>
            <person name="Chen Y."/>
            <person name="Shah S."/>
            <person name="Dougan E. K."/>
            <person name="Thang M."/>
            <person name="Chan C."/>
        </authorList>
    </citation>
    <scope>NUCLEOTIDE SEQUENCE [LARGE SCALE GENOMIC DNA]</scope>
</reference>
<organism evidence="2 3">
    <name type="scientific">Prorocentrum cordatum</name>
    <dbReference type="NCBI Taxonomy" id="2364126"/>
    <lineage>
        <taxon>Eukaryota</taxon>
        <taxon>Sar</taxon>
        <taxon>Alveolata</taxon>
        <taxon>Dinophyceae</taxon>
        <taxon>Prorocentrales</taxon>
        <taxon>Prorocentraceae</taxon>
        <taxon>Prorocentrum</taxon>
    </lineage>
</organism>
<evidence type="ECO:0000313" key="3">
    <source>
        <dbReference type="Proteomes" id="UP001189429"/>
    </source>
</evidence>
<proteinExistence type="predicted"/>
<name>A0ABN9QZ68_9DINO</name>
<keyword evidence="1" id="KW-0472">Membrane</keyword>
<comment type="caution">
    <text evidence="2">The sequence shown here is derived from an EMBL/GenBank/DDBJ whole genome shotgun (WGS) entry which is preliminary data.</text>
</comment>
<keyword evidence="1" id="KW-1133">Transmembrane helix</keyword>
<dbReference type="EMBL" id="CAUYUJ010004958">
    <property type="protein sequence ID" value="CAK0811714.1"/>
    <property type="molecule type" value="Genomic_DNA"/>
</dbReference>
<evidence type="ECO:0000256" key="1">
    <source>
        <dbReference type="SAM" id="Phobius"/>
    </source>
</evidence>